<dbReference type="InterPro" id="IPR006531">
    <property type="entry name" value="Gp5/Vgr_OB"/>
</dbReference>
<sequence>MMIQEIVRVGIVTGINPERGAVRVHLVDVDDQVSYELPVIYRKTNQDKEYWMPDIGEHVVCVFSGQGLEQGFVIGAIYSQADSTPVTDKDKFHIKFKDGTEIEYDRAEHKYRVYVEDGEFEIIAKKKVTIKAPIIRMQGFSPSDIAFEGDFRIIGNVYVEGNIHATGTIVDDGGNTNHHSH</sequence>
<organism evidence="2">
    <name type="scientific">Thermodesulfovibrio aggregans</name>
    <dbReference type="NCBI Taxonomy" id="86166"/>
    <lineage>
        <taxon>Bacteria</taxon>
        <taxon>Pseudomonadati</taxon>
        <taxon>Nitrospirota</taxon>
        <taxon>Thermodesulfovibrionia</taxon>
        <taxon>Thermodesulfovibrionales</taxon>
        <taxon>Thermodesulfovibrionaceae</taxon>
        <taxon>Thermodesulfovibrio</taxon>
    </lineage>
</organism>
<evidence type="ECO:0000313" key="2">
    <source>
        <dbReference type="EMBL" id="HGH00042.1"/>
    </source>
</evidence>
<evidence type="ECO:0000259" key="1">
    <source>
        <dbReference type="Pfam" id="PF04717"/>
    </source>
</evidence>
<reference evidence="2" key="1">
    <citation type="journal article" date="2020" name="mSystems">
        <title>Genome- and Community-Level Interaction Insights into Carbon Utilization and Element Cycling Functions of Hydrothermarchaeota in Hydrothermal Sediment.</title>
        <authorList>
            <person name="Zhou Z."/>
            <person name="Liu Y."/>
            <person name="Xu W."/>
            <person name="Pan J."/>
            <person name="Luo Z.H."/>
            <person name="Li M."/>
        </authorList>
    </citation>
    <scope>NUCLEOTIDE SEQUENCE [LARGE SCALE GENOMIC DNA]</scope>
    <source>
        <strain evidence="2">SpSt-788</strain>
    </source>
</reference>
<dbReference type="Gene3D" id="2.40.50.230">
    <property type="entry name" value="Gp5 N-terminal domain"/>
    <property type="match status" value="1"/>
</dbReference>
<proteinExistence type="predicted"/>
<comment type="caution">
    <text evidence="2">The sequence shown here is derived from an EMBL/GenBank/DDBJ whole genome shotgun (WGS) entry which is preliminary data.</text>
</comment>
<name>A0A7C4AK34_9BACT</name>
<dbReference type="EMBL" id="DTHO01000067">
    <property type="protein sequence ID" value="HGH00042.1"/>
    <property type="molecule type" value="Genomic_DNA"/>
</dbReference>
<dbReference type="InterPro" id="IPR037026">
    <property type="entry name" value="Vgr_OB-fold_dom_sf"/>
</dbReference>
<gene>
    <name evidence="2" type="ORF">ENV75_06320</name>
</gene>
<dbReference type="Gene3D" id="6.20.150.10">
    <property type="match status" value="1"/>
</dbReference>
<dbReference type="InterPro" id="IPR013046">
    <property type="entry name" value="GpV/Gp45"/>
</dbReference>
<dbReference type="Pfam" id="PF04717">
    <property type="entry name" value="Phage_base_V"/>
    <property type="match status" value="1"/>
</dbReference>
<feature type="domain" description="Gp5/Type VI secretion system Vgr protein OB-fold" evidence="1">
    <location>
        <begin position="9"/>
        <end position="78"/>
    </location>
</feature>
<protein>
    <submittedName>
        <fullName evidence="2">Phage baseplate assembly protein V</fullName>
    </submittedName>
</protein>
<accession>A0A7C4AK34</accession>
<dbReference type="AlphaFoldDB" id="A0A7C4AK34"/>
<dbReference type="NCBIfam" id="TIGR01644">
    <property type="entry name" value="phage_P2_V"/>
    <property type="match status" value="1"/>
</dbReference>